<evidence type="ECO:0000256" key="4">
    <source>
        <dbReference type="RuleBase" id="RU000628"/>
    </source>
</evidence>
<dbReference type="EMBL" id="JACGWO010000001">
    <property type="protein sequence ID" value="KAK4439375.1"/>
    <property type="molecule type" value="Genomic_DNA"/>
</dbReference>
<dbReference type="Gene3D" id="1.10.110.10">
    <property type="entry name" value="Plant lipid-transfer and hydrophobic proteins"/>
    <property type="match status" value="1"/>
</dbReference>
<dbReference type="GO" id="GO:0008289">
    <property type="term" value="F:lipid binding"/>
    <property type="evidence" value="ECO:0007669"/>
    <property type="project" value="UniProtKB-KW"/>
</dbReference>
<dbReference type="Proteomes" id="UP001293254">
    <property type="component" value="Unassembled WGS sequence"/>
</dbReference>
<keyword evidence="2 4" id="KW-0813">Transport</keyword>
<dbReference type="PRINTS" id="PR00382">
    <property type="entry name" value="LIPIDTRNSFER"/>
</dbReference>
<gene>
    <name evidence="7" type="ORF">Salat_0272400</name>
</gene>
<evidence type="ECO:0000256" key="5">
    <source>
        <dbReference type="SAM" id="SignalP"/>
    </source>
</evidence>
<name>A0AAE1YZ69_9LAMI</name>
<comment type="caution">
    <text evidence="7">The sequence shown here is derived from an EMBL/GenBank/DDBJ whole genome shotgun (WGS) entry which is preliminary data.</text>
</comment>
<feature type="domain" description="Bifunctional inhibitor/plant lipid transfer protein/seed storage helical" evidence="6">
    <location>
        <begin position="30"/>
        <end position="114"/>
    </location>
</feature>
<evidence type="ECO:0000256" key="3">
    <source>
        <dbReference type="ARBA" id="ARBA00023121"/>
    </source>
</evidence>
<comment type="similarity">
    <text evidence="1 4">Belongs to the plant LTP family.</text>
</comment>
<keyword evidence="8" id="KW-1185">Reference proteome</keyword>
<dbReference type="AlphaFoldDB" id="A0AAE1YZ69"/>
<evidence type="ECO:0000256" key="1">
    <source>
        <dbReference type="ARBA" id="ARBA00009748"/>
    </source>
</evidence>
<keyword evidence="5" id="KW-0732">Signal</keyword>
<organism evidence="7 8">
    <name type="scientific">Sesamum alatum</name>
    <dbReference type="NCBI Taxonomy" id="300844"/>
    <lineage>
        <taxon>Eukaryota</taxon>
        <taxon>Viridiplantae</taxon>
        <taxon>Streptophyta</taxon>
        <taxon>Embryophyta</taxon>
        <taxon>Tracheophyta</taxon>
        <taxon>Spermatophyta</taxon>
        <taxon>Magnoliopsida</taxon>
        <taxon>eudicotyledons</taxon>
        <taxon>Gunneridae</taxon>
        <taxon>Pentapetalae</taxon>
        <taxon>asterids</taxon>
        <taxon>lamiids</taxon>
        <taxon>Lamiales</taxon>
        <taxon>Pedaliaceae</taxon>
        <taxon>Sesamum</taxon>
    </lineage>
</organism>
<feature type="signal peptide" evidence="5">
    <location>
        <begin position="1"/>
        <end position="27"/>
    </location>
</feature>
<feature type="chain" id="PRO_5042276855" description="Non-specific lipid-transfer protein" evidence="5">
    <location>
        <begin position="28"/>
        <end position="117"/>
    </location>
</feature>
<evidence type="ECO:0000259" key="6">
    <source>
        <dbReference type="SMART" id="SM00499"/>
    </source>
</evidence>
<reference evidence="7" key="1">
    <citation type="submission" date="2020-06" db="EMBL/GenBank/DDBJ databases">
        <authorList>
            <person name="Li T."/>
            <person name="Hu X."/>
            <person name="Zhang T."/>
            <person name="Song X."/>
            <person name="Zhang H."/>
            <person name="Dai N."/>
            <person name="Sheng W."/>
            <person name="Hou X."/>
            <person name="Wei L."/>
        </authorList>
    </citation>
    <scope>NUCLEOTIDE SEQUENCE</scope>
    <source>
        <strain evidence="7">3651</strain>
        <tissue evidence="7">Leaf</tissue>
    </source>
</reference>
<dbReference type="InterPro" id="IPR016140">
    <property type="entry name" value="Bifunc_inhib/LTP/seed_store"/>
</dbReference>
<protein>
    <recommendedName>
        <fullName evidence="4">Non-specific lipid-transfer protein</fullName>
    </recommendedName>
</protein>
<keyword evidence="3 4" id="KW-0446">Lipid-binding</keyword>
<proteinExistence type="inferred from homology"/>
<dbReference type="InterPro" id="IPR000528">
    <property type="entry name" value="Plant_nsLTP"/>
</dbReference>
<comment type="function">
    <text evidence="4">Plant non-specific lipid-transfer proteins transfer phospholipids as well as galactolipids across membranes. May play a role in wax or cutin deposition in the cell walls of expanding epidermal cells and certain secretory tissues.</text>
</comment>
<dbReference type="Pfam" id="PF00234">
    <property type="entry name" value="Tryp_alpha_amyl"/>
    <property type="match status" value="1"/>
</dbReference>
<accession>A0AAE1YZ69</accession>
<evidence type="ECO:0000256" key="2">
    <source>
        <dbReference type="ARBA" id="ARBA00022448"/>
    </source>
</evidence>
<dbReference type="SMART" id="SM00499">
    <property type="entry name" value="AAI"/>
    <property type="match status" value="1"/>
</dbReference>
<sequence>MSGKVVYCSVWAMVLLVLGQSFSHANAFSCRDASNQLSPCLAFLMGGYSSPTAACCQGVKALSNSINTNTDLRSVCQCFKEETSGFHFVPQNAAALPNICNLRVPVPLNPTGDCTRY</sequence>
<evidence type="ECO:0000313" key="8">
    <source>
        <dbReference type="Proteomes" id="UP001293254"/>
    </source>
</evidence>
<dbReference type="SUPFAM" id="SSF47699">
    <property type="entry name" value="Bifunctional inhibitor/lipid-transfer protein/seed storage 2S albumin"/>
    <property type="match status" value="1"/>
</dbReference>
<evidence type="ECO:0000313" key="7">
    <source>
        <dbReference type="EMBL" id="KAK4439375.1"/>
    </source>
</evidence>
<dbReference type="CDD" id="cd01960">
    <property type="entry name" value="nsLTP1"/>
    <property type="match status" value="1"/>
</dbReference>
<dbReference type="InterPro" id="IPR036312">
    <property type="entry name" value="Bifun_inhib/LTP/seed_sf"/>
</dbReference>
<dbReference type="PANTHER" id="PTHR33076">
    <property type="entry name" value="NON-SPECIFIC LIPID-TRANSFER PROTEIN 2-RELATED"/>
    <property type="match status" value="1"/>
</dbReference>
<dbReference type="GO" id="GO:0006869">
    <property type="term" value="P:lipid transport"/>
    <property type="evidence" value="ECO:0007669"/>
    <property type="project" value="InterPro"/>
</dbReference>
<reference evidence="7" key="2">
    <citation type="journal article" date="2024" name="Plant">
        <title>Genomic evolution and insights into agronomic trait innovations of Sesamum species.</title>
        <authorList>
            <person name="Miao H."/>
            <person name="Wang L."/>
            <person name="Qu L."/>
            <person name="Liu H."/>
            <person name="Sun Y."/>
            <person name="Le M."/>
            <person name="Wang Q."/>
            <person name="Wei S."/>
            <person name="Zheng Y."/>
            <person name="Lin W."/>
            <person name="Duan Y."/>
            <person name="Cao H."/>
            <person name="Xiong S."/>
            <person name="Wang X."/>
            <person name="Wei L."/>
            <person name="Li C."/>
            <person name="Ma Q."/>
            <person name="Ju M."/>
            <person name="Zhao R."/>
            <person name="Li G."/>
            <person name="Mu C."/>
            <person name="Tian Q."/>
            <person name="Mei H."/>
            <person name="Zhang T."/>
            <person name="Gao T."/>
            <person name="Zhang H."/>
        </authorList>
    </citation>
    <scope>NUCLEOTIDE SEQUENCE</scope>
    <source>
        <strain evidence="7">3651</strain>
    </source>
</reference>